<evidence type="ECO:0000313" key="12">
    <source>
        <dbReference type="Proteomes" id="UP000694551"/>
    </source>
</evidence>
<evidence type="ECO:0000256" key="3">
    <source>
        <dbReference type="ARBA" id="ARBA00022692"/>
    </source>
</evidence>
<feature type="disulfide bond" evidence="10">
    <location>
        <begin position="151"/>
        <end position="169"/>
    </location>
</feature>
<feature type="disulfide bond" evidence="10">
    <location>
        <begin position="144"/>
        <end position="156"/>
    </location>
</feature>
<dbReference type="Ensembl" id="ENSSOCT00000020722.1">
    <property type="protein sequence ID" value="ENSSOCP00000020209.1"/>
    <property type="gene ID" value="ENSSOCG00000015078.1"/>
</dbReference>
<dbReference type="GO" id="GO:0016020">
    <property type="term" value="C:membrane"/>
    <property type="evidence" value="ECO:0007669"/>
    <property type="project" value="UniProtKB-SubCell"/>
</dbReference>
<evidence type="ECO:0000256" key="6">
    <source>
        <dbReference type="ARBA" id="ARBA00022989"/>
    </source>
</evidence>
<keyword evidence="9" id="KW-0325">Glycoprotein</keyword>
<keyword evidence="3" id="KW-0812">Transmembrane</keyword>
<sequence length="303" mass="31121">MGDLACPVPGRGAAVGSRLLAQGVPQPSGGINVPPNTHPASPPHIPAILFLPASANDVWGGRVPLQGLGPVHPSLTPIPVSSLADERTCEPYQFRCKNNRCVPGRWQCDYDNDCGDNSDEESCSTCCFEPLLSREGCSWGGSCCGRAGFQCKNGHCIPMRWRCDADADCMDGTDEENCGTGGNGSQPALSTCAGRGGTAAGAQGGCWYLQQLCMAPLDGSPRGGAGGQEVAAVERAAWWMCRAGCRAGSGEQGLRGQGSGPPAAGPATGRLSLVQSLCFSLRSPLALVGQASPESGQRPSSSS</sequence>
<dbReference type="PROSITE" id="PS01209">
    <property type="entry name" value="LDLRA_1"/>
    <property type="match status" value="1"/>
</dbReference>
<dbReference type="InterPro" id="IPR050685">
    <property type="entry name" value="LDLR"/>
</dbReference>
<keyword evidence="4" id="KW-0732">Signal</keyword>
<dbReference type="GO" id="GO:0016192">
    <property type="term" value="P:vesicle-mediated transport"/>
    <property type="evidence" value="ECO:0007669"/>
    <property type="project" value="UniProtKB-ARBA"/>
</dbReference>
<feature type="disulfide bond" evidence="10">
    <location>
        <begin position="163"/>
        <end position="178"/>
    </location>
</feature>
<dbReference type="AlphaFoldDB" id="A0A8D0KZ16"/>
<evidence type="ECO:0000256" key="9">
    <source>
        <dbReference type="ARBA" id="ARBA00023180"/>
    </source>
</evidence>
<evidence type="ECO:0000313" key="11">
    <source>
        <dbReference type="Ensembl" id="ENSSOCP00000020209.1"/>
    </source>
</evidence>
<evidence type="ECO:0000256" key="4">
    <source>
        <dbReference type="ARBA" id="ARBA00022729"/>
    </source>
</evidence>
<dbReference type="SMART" id="SM00192">
    <property type="entry name" value="LDLa"/>
    <property type="match status" value="2"/>
</dbReference>
<reference evidence="11" key="2">
    <citation type="submission" date="2025-09" db="UniProtKB">
        <authorList>
            <consortium name="Ensembl"/>
        </authorList>
    </citation>
    <scope>IDENTIFICATION</scope>
</reference>
<dbReference type="FunFam" id="4.10.400.10:FF:000034">
    <property type="entry name" value="Low-density lipoprotein receptor-related protein 2"/>
    <property type="match status" value="1"/>
</dbReference>
<dbReference type="PROSITE" id="PS50068">
    <property type="entry name" value="LDLRA_2"/>
    <property type="match status" value="2"/>
</dbReference>
<evidence type="ECO:0000256" key="7">
    <source>
        <dbReference type="ARBA" id="ARBA00023136"/>
    </source>
</evidence>
<dbReference type="InterPro" id="IPR002172">
    <property type="entry name" value="LDrepeatLR_classA_rpt"/>
</dbReference>
<evidence type="ECO:0000256" key="5">
    <source>
        <dbReference type="ARBA" id="ARBA00022737"/>
    </source>
</evidence>
<keyword evidence="7" id="KW-0472">Membrane</keyword>
<keyword evidence="8 10" id="KW-1015">Disulfide bond</keyword>
<proteinExistence type="predicted"/>
<comment type="subcellular location">
    <subcellularLocation>
        <location evidence="2">Endomembrane system</location>
    </subcellularLocation>
    <subcellularLocation>
        <location evidence="1">Membrane</location>
        <topology evidence="1">Single-pass membrane protein</topology>
    </subcellularLocation>
</comment>
<dbReference type="Proteomes" id="UP000694551">
    <property type="component" value="Unplaced"/>
</dbReference>
<evidence type="ECO:0000256" key="8">
    <source>
        <dbReference type="ARBA" id="ARBA00023157"/>
    </source>
</evidence>
<dbReference type="PRINTS" id="PR00261">
    <property type="entry name" value="LDLRECEPTOR"/>
</dbReference>
<dbReference type="PANTHER" id="PTHR24270">
    <property type="entry name" value="LOW-DENSITY LIPOPROTEIN RECEPTOR-RELATED"/>
    <property type="match status" value="1"/>
</dbReference>
<name>A0A8D0KZ16_STROC</name>
<dbReference type="InterPro" id="IPR036055">
    <property type="entry name" value="LDL_receptor-like_sf"/>
</dbReference>
<dbReference type="SUPFAM" id="SSF57424">
    <property type="entry name" value="LDL receptor-like module"/>
    <property type="match status" value="2"/>
</dbReference>
<dbReference type="Pfam" id="PF00057">
    <property type="entry name" value="Ldl_recept_a"/>
    <property type="match status" value="2"/>
</dbReference>
<dbReference type="PANTHER" id="PTHR24270:SF58">
    <property type="entry name" value="LOW-DENSITY LIPOPROTEIN RECEPTOR-LIKE"/>
    <property type="match status" value="1"/>
</dbReference>
<organism evidence="11 12">
    <name type="scientific">Strix occidentalis caurina</name>
    <name type="common">northern spotted owl</name>
    <dbReference type="NCBI Taxonomy" id="311401"/>
    <lineage>
        <taxon>Eukaryota</taxon>
        <taxon>Metazoa</taxon>
        <taxon>Chordata</taxon>
        <taxon>Craniata</taxon>
        <taxon>Vertebrata</taxon>
        <taxon>Euteleostomi</taxon>
        <taxon>Archelosauria</taxon>
        <taxon>Archosauria</taxon>
        <taxon>Dinosauria</taxon>
        <taxon>Saurischia</taxon>
        <taxon>Theropoda</taxon>
        <taxon>Coelurosauria</taxon>
        <taxon>Aves</taxon>
        <taxon>Neognathae</taxon>
        <taxon>Neoaves</taxon>
        <taxon>Telluraves</taxon>
        <taxon>Strigiformes</taxon>
        <taxon>Strigidae</taxon>
        <taxon>Strix</taxon>
    </lineage>
</organism>
<dbReference type="FunFam" id="4.10.400.10:FF:000013">
    <property type="entry name" value="Prolow-density lipoprotein receptor-related protein 1"/>
    <property type="match status" value="1"/>
</dbReference>
<evidence type="ECO:0000256" key="2">
    <source>
        <dbReference type="ARBA" id="ARBA00004308"/>
    </source>
</evidence>
<dbReference type="InterPro" id="IPR023415">
    <property type="entry name" value="LDLR_class-A_CS"/>
</dbReference>
<feature type="disulfide bond" evidence="10">
    <location>
        <begin position="89"/>
        <end position="101"/>
    </location>
</feature>
<evidence type="ECO:0000256" key="10">
    <source>
        <dbReference type="PROSITE-ProRule" id="PRU00124"/>
    </source>
</evidence>
<reference evidence="11" key="1">
    <citation type="submission" date="2025-08" db="UniProtKB">
        <authorList>
            <consortium name="Ensembl"/>
        </authorList>
    </citation>
    <scope>IDENTIFICATION</scope>
</reference>
<protein>
    <submittedName>
        <fullName evidence="11">Uncharacterized protein</fullName>
    </submittedName>
</protein>
<dbReference type="CDD" id="cd00112">
    <property type="entry name" value="LDLa"/>
    <property type="match status" value="2"/>
</dbReference>
<dbReference type="Gene3D" id="4.10.400.10">
    <property type="entry name" value="Low-density Lipoprotein Receptor"/>
    <property type="match status" value="2"/>
</dbReference>
<keyword evidence="12" id="KW-1185">Reference proteome</keyword>
<feature type="disulfide bond" evidence="10">
    <location>
        <begin position="96"/>
        <end position="114"/>
    </location>
</feature>
<keyword evidence="5" id="KW-0677">Repeat</keyword>
<dbReference type="GO" id="GO:0012505">
    <property type="term" value="C:endomembrane system"/>
    <property type="evidence" value="ECO:0007669"/>
    <property type="project" value="UniProtKB-SubCell"/>
</dbReference>
<accession>A0A8D0KZ16</accession>
<evidence type="ECO:0000256" key="1">
    <source>
        <dbReference type="ARBA" id="ARBA00004167"/>
    </source>
</evidence>
<keyword evidence="6" id="KW-1133">Transmembrane helix</keyword>
<feature type="disulfide bond" evidence="10">
    <location>
        <begin position="108"/>
        <end position="123"/>
    </location>
</feature>